<feature type="transmembrane region" description="Helical" evidence="9">
    <location>
        <begin position="106"/>
        <end position="131"/>
    </location>
</feature>
<dbReference type="NCBIfam" id="TIGR00711">
    <property type="entry name" value="efflux_EmrB"/>
    <property type="match status" value="1"/>
</dbReference>
<feature type="transmembrane region" description="Helical" evidence="9">
    <location>
        <begin position="81"/>
        <end position="100"/>
    </location>
</feature>
<evidence type="ECO:0000313" key="12">
    <source>
        <dbReference type="Proteomes" id="UP001597058"/>
    </source>
</evidence>
<evidence type="ECO:0000259" key="10">
    <source>
        <dbReference type="PROSITE" id="PS50850"/>
    </source>
</evidence>
<feature type="transmembrane region" description="Helical" evidence="9">
    <location>
        <begin position="333"/>
        <end position="356"/>
    </location>
</feature>
<feature type="transmembrane region" description="Helical" evidence="9">
    <location>
        <begin position="169"/>
        <end position="189"/>
    </location>
</feature>
<organism evidence="11 12">
    <name type="scientific">Streptomyces kaempferi</name>
    <dbReference type="NCBI Taxonomy" id="333725"/>
    <lineage>
        <taxon>Bacteria</taxon>
        <taxon>Bacillati</taxon>
        <taxon>Actinomycetota</taxon>
        <taxon>Actinomycetes</taxon>
        <taxon>Kitasatosporales</taxon>
        <taxon>Streptomycetaceae</taxon>
        <taxon>Streptomyces</taxon>
    </lineage>
</organism>
<keyword evidence="3" id="KW-1003">Cell membrane</keyword>
<keyword evidence="7" id="KW-0046">Antibiotic resistance</keyword>
<dbReference type="EMBL" id="JBHTMM010000179">
    <property type="protein sequence ID" value="MFD1313294.1"/>
    <property type="molecule type" value="Genomic_DNA"/>
</dbReference>
<dbReference type="PANTHER" id="PTHR42718:SF46">
    <property type="entry name" value="BLR6921 PROTEIN"/>
    <property type="match status" value="1"/>
</dbReference>
<accession>A0ABW3XXN6</accession>
<keyword evidence="5 9" id="KW-1133">Transmembrane helix</keyword>
<dbReference type="Proteomes" id="UP001597058">
    <property type="component" value="Unassembled WGS sequence"/>
</dbReference>
<evidence type="ECO:0000256" key="4">
    <source>
        <dbReference type="ARBA" id="ARBA00022692"/>
    </source>
</evidence>
<dbReference type="InterPro" id="IPR020846">
    <property type="entry name" value="MFS_dom"/>
</dbReference>
<feature type="transmembrane region" description="Helical" evidence="9">
    <location>
        <begin position="231"/>
        <end position="248"/>
    </location>
</feature>
<evidence type="ECO:0000256" key="9">
    <source>
        <dbReference type="SAM" id="Phobius"/>
    </source>
</evidence>
<dbReference type="SUPFAM" id="SSF103473">
    <property type="entry name" value="MFS general substrate transporter"/>
    <property type="match status" value="1"/>
</dbReference>
<feature type="transmembrane region" description="Helical" evidence="9">
    <location>
        <begin position="436"/>
        <end position="457"/>
    </location>
</feature>
<evidence type="ECO:0000256" key="2">
    <source>
        <dbReference type="ARBA" id="ARBA00022448"/>
    </source>
</evidence>
<dbReference type="Gene3D" id="1.20.1250.20">
    <property type="entry name" value="MFS general substrate transporter like domains"/>
    <property type="match status" value="1"/>
</dbReference>
<dbReference type="PROSITE" id="PS50850">
    <property type="entry name" value="MFS"/>
    <property type="match status" value="1"/>
</dbReference>
<feature type="transmembrane region" description="Helical" evidence="9">
    <location>
        <begin position="138"/>
        <end position="157"/>
    </location>
</feature>
<feature type="transmembrane region" description="Helical" evidence="9">
    <location>
        <begin position="405"/>
        <end position="424"/>
    </location>
</feature>
<feature type="transmembrane region" description="Helical" evidence="9">
    <location>
        <begin position="53"/>
        <end position="69"/>
    </location>
</feature>
<comment type="caution">
    <text evidence="11">The sequence shown here is derived from an EMBL/GenBank/DDBJ whole genome shotgun (WGS) entry which is preliminary data.</text>
</comment>
<reference evidence="12" key="1">
    <citation type="journal article" date="2019" name="Int. J. Syst. Evol. Microbiol.">
        <title>The Global Catalogue of Microorganisms (GCM) 10K type strain sequencing project: providing services to taxonomists for standard genome sequencing and annotation.</title>
        <authorList>
            <consortium name="The Broad Institute Genomics Platform"/>
            <consortium name="The Broad Institute Genome Sequencing Center for Infectious Disease"/>
            <person name="Wu L."/>
            <person name="Ma J."/>
        </authorList>
    </citation>
    <scope>NUCLEOTIDE SEQUENCE [LARGE SCALE GENOMIC DNA]</scope>
    <source>
        <strain evidence="12">CGMCC 4.7020</strain>
    </source>
</reference>
<sequence length="507" mass="52452">MNSNEKSVTAAQRWTLALASVGSFMVVLDLLVVATALTAIQRDLHASIEDLEWTINAYTLSFAALLMTASSLGDRFGRRRLFVAGLTLFAVASAACALAPSTGTLIAARAVQGIGAATVMPLALTLLNAAFPPERRGWALGIYGSVTGLAVLLGPVLGGVITEGLAWQWIFWLNVPVGLAAIPFVLARIKEGFGQGTAVDFPGLLLFTLAAFGLVWGLVRADAAGWGSVEVTGALAGGAVLVVVFLVWQSRARTPMLPLRLFRSRAFSAGNAVMFLLSGSMSASVFFIAQYQQVTLGQGPLGAGLRLLPWGTFVVLLASRTGALADRWGERSLVVAGLALQTIGTAWIALIAGPHLSYTTQVIPLSLAGIGFALAIPAVTKAVVSTSTPTDIGKASGAYSTMRQLGGAFGVAITAAVFAATGGYTSAAAFSDGFGAAMAVAAGLGVAATLAGTLLPPRGDRLCAPRREHRPTQTGWTSRNRRPQGRGSTDAEGARSSPFKLPEDLRG</sequence>
<dbReference type="PRINTS" id="PR01036">
    <property type="entry name" value="TCRTETB"/>
</dbReference>
<feature type="domain" description="Major facilitator superfamily (MFS) profile" evidence="10">
    <location>
        <begin position="15"/>
        <end position="460"/>
    </location>
</feature>
<evidence type="ECO:0000256" key="8">
    <source>
        <dbReference type="SAM" id="MobiDB-lite"/>
    </source>
</evidence>
<keyword evidence="6 9" id="KW-0472">Membrane</keyword>
<gene>
    <name evidence="11" type="ORF">ACFQ5X_47170</name>
</gene>
<dbReference type="InterPro" id="IPR011701">
    <property type="entry name" value="MFS"/>
</dbReference>
<evidence type="ECO:0000256" key="1">
    <source>
        <dbReference type="ARBA" id="ARBA00004651"/>
    </source>
</evidence>
<feature type="region of interest" description="Disordered" evidence="8">
    <location>
        <begin position="458"/>
        <end position="507"/>
    </location>
</feature>
<feature type="transmembrane region" description="Helical" evidence="9">
    <location>
        <begin position="362"/>
        <end position="384"/>
    </location>
</feature>
<dbReference type="PANTHER" id="PTHR42718">
    <property type="entry name" value="MAJOR FACILITATOR SUPERFAMILY MULTIDRUG TRANSPORTER MFSC"/>
    <property type="match status" value="1"/>
</dbReference>
<keyword evidence="4 9" id="KW-0812">Transmembrane</keyword>
<dbReference type="InterPro" id="IPR036259">
    <property type="entry name" value="MFS_trans_sf"/>
</dbReference>
<evidence type="ECO:0000256" key="3">
    <source>
        <dbReference type="ARBA" id="ARBA00022475"/>
    </source>
</evidence>
<dbReference type="Pfam" id="PF07690">
    <property type="entry name" value="MFS_1"/>
    <property type="match status" value="1"/>
</dbReference>
<comment type="subcellular location">
    <subcellularLocation>
        <location evidence="1">Cell membrane</location>
        <topology evidence="1">Multi-pass membrane protein</topology>
    </subcellularLocation>
</comment>
<feature type="transmembrane region" description="Helical" evidence="9">
    <location>
        <begin position="269"/>
        <end position="291"/>
    </location>
</feature>
<evidence type="ECO:0000313" key="11">
    <source>
        <dbReference type="EMBL" id="MFD1313294.1"/>
    </source>
</evidence>
<evidence type="ECO:0000256" key="5">
    <source>
        <dbReference type="ARBA" id="ARBA00022989"/>
    </source>
</evidence>
<feature type="transmembrane region" description="Helical" evidence="9">
    <location>
        <begin position="16"/>
        <end position="41"/>
    </location>
</feature>
<keyword evidence="12" id="KW-1185">Reference proteome</keyword>
<name>A0ABW3XXN6_9ACTN</name>
<protein>
    <submittedName>
        <fullName evidence="11">MFS transporter</fullName>
    </submittedName>
</protein>
<evidence type="ECO:0000256" key="6">
    <source>
        <dbReference type="ARBA" id="ARBA00023136"/>
    </source>
</evidence>
<feature type="transmembrane region" description="Helical" evidence="9">
    <location>
        <begin position="303"/>
        <end position="321"/>
    </location>
</feature>
<evidence type="ECO:0000256" key="7">
    <source>
        <dbReference type="ARBA" id="ARBA00023251"/>
    </source>
</evidence>
<dbReference type="Gene3D" id="1.20.1720.10">
    <property type="entry name" value="Multidrug resistance protein D"/>
    <property type="match status" value="1"/>
</dbReference>
<feature type="transmembrane region" description="Helical" evidence="9">
    <location>
        <begin position="201"/>
        <end position="219"/>
    </location>
</feature>
<dbReference type="CDD" id="cd17321">
    <property type="entry name" value="MFS_MMR_MDR_like"/>
    <property type="match status" value="1"/>
</dbReference>
<proteinExistence type="predicted"/>
<dbReference type="RefSeq" id="WP_381331149.1">
    <property type="nucleotide sequence ID" value="NZ_JBHTMM010000179.1"/>
</dbReference>
<keyword evidence="2" id="KW-0813">Transport</keyword>
<dbReference type="InterPro" id="IPR004638">
    <property type="entry name" value="EmrB-like"/>
</dbReference>